<dbReference type="GeneID" id="101739293"/>
<dbReference type="InterPro" id="IPR050476">
    <property type="entry name" value="Insect_CytP450_Detox"/>
</dbReference>
<reference evidence="18" key="3">
    <citation type="submission" date="2022-06" db="UniProtKB">
        <authorList>
            <consortium name="EnsemblMetazoa"/>
        </authorList>
    </citation>
    <scope>IDENTIFICATION</scope>
    <source>
        <strain evidence="18">p50T (Dazao)</strain>
    </source>
</reference>
<evidence type="ECO:0000256" key="2">
    <source>
        <dbReference type="ARBA" id="ARBA00004174"/>
    </source>
</evidence>
<gene>
    <name evidence="17" type="primary">CYP337A2</name>
</gene>
<dbReference type="OMA" id="WHFIFGK"/>
<keyword evidence="6 15" id="KW-0349">Heme</keyword>
<name>H9J1A6_BOMMO</name>
<dbReference type="InterPro" id="IPR036396">
    <property type="entry name" value="Cyt_P450_sf"/>
</dbReference>
<organism evidence="18 19">
    <name type="scientific">Bombyx mori</name>
    <name type="common">Silk moth</name>
    <dbReference type="NCBI Taxonomy" id="7091"/>
    <lineage>
        <taxon>Eukaryota</taxon>
        <taxon>Metazoa</taxon>
        <taxon>Ecdysozoa</taxon>
        <taxon>Arthropoda</taxon>
        <taxon>Hexapoda</taxon>
        <taxon>Insecta</taxon>
        <taxon>Pterygota</taxon>
        <taxon>Neoptera</taxon>
        <taxon>Endopterygota</taxon>
        <taxon>Lepidoptera</taxon>
        <taxon>Glossata</taxon>
        <taxon>Ditrysia</taxon>
        <taxon>Bombycoidea</taxon>
        <taxon>Bombycidae</taxon>
        <taxon>Bombycinae</taxon>
        <taxon>Bombyx</taxon>
    </lineage>
</organism>
<dbReference type="RefSeq" id="NP_001266314.1">
    <property type="nucleotide sequence ID" value="NM_001279385.1"/>
</dbReference>
<evidence type="ECO:0000256" key="1">
    <source>
        <dbReference type="ARBA" id="ARBA00001971"/>
    </source>
</evidence>
<keyword evidence="12 16" id="KW-0503">Monooxygenase</keyword>
<keyword evidence="13" id="KW-0472">Membrane</keyword>
<dbReference type="InterPro" id="IPR002401">
    <property type="entry name" value="Cyt_P450_E_grp-I"/>
</dbReference>
<dbReference type="STRING" id="7091.H9J1A6"/>
<reference evidence="19" key="2">
    <citation type="journal article" date="2008" name="Insect Biochem. Mol. Biol.">
        <title>The genome of a lepidopteran model insect, the silkworm Bombyx mori.</title>
        <authorList>
            <consortium name="International Silkworm Genome Consortium"/>
        </authorList>
    </citation>
    <scope>NUCLEOTIDE SEQUENCE [LARGE SCALE GENOMIC DNA]</scope>
    <source>
        <strain evidence="19">p50T</strain>
    </source>
</reference>
<evidence type="ECO:0000256" key="11">
    <source>
        <dbReference type="ARBA" id="ARBA00023004"/>
    </source>
</evidence>
<dbReference type="PRINTS" id="PR00385">
    <property type="entry name" value="P450"/>
</dbReference>
<dbReference type="SUPFAM" id="SSF48264">
    <property type="entry name" value="Cytochrome P450"/>
    <property type="match status" value="1"/>
</dbReference>
<evidence type="ECO:0000313" key="19">
    <source>
        <dbReference type="Proteomes" id="UP000005204"/>
    </source>
</evidence>
<dbReference type="Gene3D" id="1.10.630.10">
    <property type="entry name" value="Cytochrome P450"/>
    <property type="match status" value="1"/>
</dbReference>
<evidence type="ECO:0000256" key="7">
    <source>
        <dbReference type="ARBA" id="ARBA00022723"/>
    </source>
</evidence>
<reference evidence="17" key="1">
    <citation type="submission" date="2007-09" db="EMBL/GenBank/DDBJ databases">
        <title>The cytochrome P450 genes of the silkworm, Bombyx mori.</title>
        <authorList>
            <person name="Kozaki T."/>
            <person name="Mita K."/>
            <person name="Shinoda T."/>
        </authorList>
    </citation>
    <scope>NUCLEOTIDE SEQUENCE</scope>
    <source>
        <strain evidence="17">P50T</strain>
        <tissue evidence="17">Embryo</tissue>
    </source>
</reference>
<dbReference type="InParanoid" id="H9J1A6"/>
<dbReference type="PANTHER" id="PTHR24292:SF54">
    <property type="entry name" value="CYP9F3-RELATED"/>
    <property type="match status" value="1"/>
</dbReference>
<evidence type="ECO:0000256" key="12">
    <source>
        <dbReference type="ARBA" id="ARBA00023033"/>
    </source>
</evidence>
<dbReference type="CTD" id="101739293"/>
<evidence type="ECO:0000256" key="6">
    <source>
        <dbReference type="ARBA" id="ARBA00022617"/>
    </source>
</evidence>
<proteinExistence type="evidence at transcript level"/>
<dbReference type="Pfam" id="PF00067">
    <property type="entry name" value="p450"/>
    <property type="match status" value="1"/>
</dbReference>
<accession>H9J1A6</accession>
<feature type="binding site" description="axial binding residue" evidence="15">
    <location>
        <position position="434"/>
    </location>
    <ligand>
        <name>heme</name>
        <dbReference type="ChEBI" id="CHEBI:30413"/>
    </ligand>
    <ligandPart>
        <name>Fe</name>
        <dbReference type="ChEBI" id="CHEBI:18248"/>
    </ligandPart>
</feature>
<dbReference type="AlphaFoldDB" id="H9J1A6"/>
<dbReference type="EMBL" id="AK289340">
    <property type="protein sequence ID" value="BAM73867.1"/>
    <property type="molecule type" value="mRNA"/>
</dbReference>
<dbReference type="Proteomes" id="UP000005204">
    <property type="component" value="Unassembled WGS sequence"/>
</dbReference>
<evidence type="ECO:0000256" key="14">
    <source>
        <dbReference type="ARBA" id="ARBA00047827"/>
    </source>
</evidence>
<dbReference type="OrthoDB" id="1470350at2759"/>
<keyword evidence="9" id="KW-0492">Microsome</keyword>
<dbReference type="CDD" id="cd11056">
    <property type="entry name" value="CYP6-like"/>
    <property type="match status" value="1"/>
</dbReference>
<evidence type="ECO:0000256" key="4">
    <source>
        <dbReference type="ARBA" id="ARBA00010617"/>
    </source>
</evidence>
<dbReference type="EnsemblMetazoa" id="NM_001279385.1">
    <property type="protein sequence ID" value="NP_001266314.1"/>
    <property type="gene ID" value="GeneID_101739293"/>
</dbReference>
<evidence type="ECO:0000256" key="15">
    <source>
        <dbReference type="PIRSR" id="PIRSR602401-1"/>
    </source>
</evidence>
<evidence type="ECO:0000256" key="9">
    <source>
        <dbReference type="ARBA" id="ARBA00022848"/>
    </source>
</evidence>
<dbReference type="PROSITE" id="PS00086">
    <property type="entry name" value="CYTOCHROME_P450"/>
    <property type="match status" value="1"/>
</dbReference>
<keyword evidence="8" id="KW-0256">Endoplasmic reticulum</keyword>
<evidence type="ECO:0000256" key="8">
    <source>
        <dbReference type="ARBA" id="ARBA00022824"/>
    </source>
</evidence>
<dbReference type="HOGENOM" id="CLU_001570_5_2_1"/>
<evidence type="ECO:0000256" key="5">
    <source>
        <dbReference type="ARBA" id="ARBA00012109"/>
    </source>
</evidence>
<comment type="cofactor">
    <cofactor evidence="1 15">
        <name>heme</name>
        <dbReference type="ChEBI" id="CHEBI:30413"/>
    </cofactor>
</comment>
<dbReference type="InterPro" id="IPR017972">
    <property type="entry name" value="Cyt_P450_CS"/>
</dbReference>
<dbReference type="eggNOG" id="KOG0158">
    <property type="taxonomic scope" value="Eukaryota"/>
</dbReference>
<keyword evidence="10 16" id="KW-0560">Oxidoreductase</keyword>
<dbReference type="GO" id="GO:0005506">
    <property type="term" value="F:iron ion binding"/>
    <property type="evidence" value="ECO:0007669"/>
    <property type="project" value="InterPro"/>
</dbReference>
<evidence type="ECO:0000256" key="13">
    <source>
        <dbReference type="ARBA" id="ARBA00023136"/>
    </source>
</evidence>
<comment type="similarity">
    <text evidence="4 16">Belongs to the cytochrome P450 family.</text>
</comment>
<evidence type="ECO:0000313" key="18">
    <source>
        <dbReference type="EnsemblMetazoa" id="NP_001266314.1"/>
    </source>
</evidence>
<evidence type="ECO:0000256" key="16">
    <source>
        <dbReference type="RuleBase" id="RU000461"/>
    </source>
</evidence>
<keyword evidence="19" id="KW-1185">Reference proteome</keyword>
<dbReference type="PANTHER" id="PTHR24292">
    <property type="entry name" value="CYTOCHROME P450"/>
    <property type="match status" value="1"/>
</dbReference>
<comment type="catalytic activity">
    <reaction evidence="14">
        <text>an organic molecule + reduced [NADPH--hemoprotein reductase] + O2 = an alcohol + oxidized [NADPH--hemoprotein reductase] + H2O + H(+)</text>
        <dbReference type="Rhea" id="RHEA:17149"/>
        <dbReference type="Rhea" id="RHEA-COMP:11964"/>
        <dbReference type="Rhea" id="RHEA-COMP:11965"/>
        <dbReference type="ChEBI" id="CHEBI:15377"/>
        <dbReference type="ChEBI" id="CHEBI:15378"/>
        <dbReference type="ChEBI" id="CHEBI:15379"/>
        <dbReference type="ChEBI" id="CHEBI:30879"/>
        <dbReference type="ChEBI" id="CHEBI:57618"/>
        <dbReference type="ChEBI" id="CHEBI:58210"/>
        <dbReference type="ChEBI" id="CHEBI:142491"/>
        <dbReference type="EC" id="1.14.14.1"/>
    </reaction>
</comment>
<evidence type="ECO:0000256" key="3">
    <source>
        <dbReference type="ARBA" id="ARBA00004406"/>
    </source>
</evidence>
<keyword evidence="7 15" id="KW-0479">Metal-binding</keyword>
<dbReference type="PaxDb" id="7091-BGIBMGA003293-TA"/>
<dbReference type="PRINTS" id="PR00463">
    <property type="entry name" value="EP450I"/>
</dbReference>
<sequence>MLPVLVIVSLVAILILYWQSSNYWKKRNVREVNGTVLKFTFGNCSLPEYYKQIYDKYNENQIGFHLGASPALVLRDLQDVQAVLASNFQSFYRRGFAVNDADVLGGNMLFLDDLPRWKILRQKLSPAFSSLRLKAMYEAIEKTARDFTDYIATDERAIKEPFDAVLKYTTASIGVAVFGLDEKGESLIDLPLSHVAGNALKPSLKANIVFFIGSTFPRLFKWLNMTFFGEYEDVFIGAVKKVLKNRRKLDKRLDIVDVYLDMQSSGRLRDVVTGFEMEPTDEVIAAQSFFFYVAGADTTANAIHFILLELSANPHVLNKLHAEIDTVLPKGTEVLTFEDIDRLTYMDMVISEAMRKYPPIGFIQRLCTKDAILPSNNLRISKDTVTVVPILAIHRDERFYPNPDVFDPERFTPEKIKERNKFSYLAFGEGNRICIGARFSRLQVKACITWLLRKYTLKPQEYKPERFERSAFSLRDTKSKYEFIRRTN</sequence>
<dbReference type="GO" id="GO:0005789">
    <property type="term" value="C:endoplasmic reticulum membrane"/>
    <property type="evidence" value="ECO:0007669"/>
    <property type="project" value="UniProtKB-SubCell"/>
</dbReference>
<comment type="subcellular location">
    <subcellularLocation>
        <location evidence="3">Endoplasmic reticulum membrane</location>
        <topology evidence="3">Peripheral membrane protein</topology>
    </subcellularLocation>
    <subcellularLocation>
        <location evidence="2">Microsome membrane</location>
        <topology evidence="2">Peripheral membrane protein</topology>
    </subcellularLocation>
</comment>
<dbReference type="GO" id="GO:0016712">
    <property type="term" value="F:oxidoreductase activity, acting on paired donors, with incorporation or reduction of molecular oxygen, reduced flavin or flavoprotein as one donor, and incorporation of one atom of oxygen"/>
    <property type="evidence" value="ECO:0007669"/>
    <property type="project" value="UniProtKB-EC"/>
</dbReference>
<dbReference type="EC" id="1.14.14.1" evidence="5"/>
<dbReference type="KEGG" id="bmor:101739293"/>
<dbReference type="GO" id="GO:0020037">
    <property type="term" value="F:heme binding"/>
    <property type="evidence" value="ECO:0007669"/>
    <property type="project" value="InterPro"/>
</dbReference>
<evidence type="ECO:0000256" key="10">
    <source>
        <dbReference type="ARBA" id="ARBA00023002"/>
    </source>
</evidence>
<dbReference type="SMR" id="H9J1A6"/>
<protein>
    <recommendedName>
        <fullName evidence="5">unspecific monooxygenase</fullName>
        <ecNumber evidence="5">1.14.14.1</ecNumber>
    </recommendedName>
</protein>
<evidence type="ECO:0000313" key="17">
    <source>
        <dbReference type="EMBL" id="BAM73867.1"/>
    </source>
</evidence>
<keyword evidence="11 15" id="KW-0408">Iron</keyword>
<dbReference type="InterPro" id="IPR001128">
    <property type="entry name" value="Cyt_P450"/>
</dbReference>